<dbReference type="SUPFAM" id="SSF46785">
    <property type="entry name" value="Winged helix' DNA-binding domain"/>
    <property type="match status" value="1"/>
</dbReference>
<dbReference type="Gene3D" id="3.40.190.10">
    <property type="entry name" value="Periplasmic binding protein-like II"/>
    <property type="match status" value="2"/>
</dbReference>
<comment type="caution">
    <text evidence="6">The sequence shown here is derived from an EMBL/GenBank/DDBJ whole genome shotgun (WGS) entry which is preliminary data.</text>
</comment>
<evidence type="ECO:0000259" key="5">
    <source>
        <dbReference type="PROSITE" id="PS50931"/>
    </source>
</evidence>
<evidence type="ECO:0000313" key="7">
    <source>
        <dbReference type="Proteomes" id="UP000561066"/>
    </source>
</evidence>
<reference evidence="6 7" key="1">
    <citation type="submission" date="2020-04" db="EMBL/GenBank/DDBJ databases">
        <title>Description of novel Gluconacetobacter.</title>
        <authorList>
            <person name="Sombolestani A."/>
        </authorList>
    </citation>
    <scope>NUCLEOTIDE SEQUENCE [LARGE SCALE GENOMIC DNA]</scope>
    <source>
        <strain evidence="6 7">LMG 21312</strain>
    </source>
</reference>
<keyword evidence="3" id="KW-0238">DNA-binding</keyword>
<dbReference type="Proteomes" id="UP000561066">
    <property type="component" value="Unassembled WGS sequence"/>
</dbReference>
<dbReference type="InterPro" id="IPR005119">
    <property type="entry name" value="LysR_subst-bd"/>
</dbReference>
<dbReference type="Pfam" id="PF03466">
    <property type="entry name" value="LysR_substrate"/>
    <property type="match status" value="1"/>
</dbReference>
<dbReference type="PANTHER" id="PTHR30579:SF7">
    <property type="entry name" value="HTH-TYPE TRANSCRIPTIONAL REGULATOR LRHA-RELATED"/>
    <property type="match status" value="1"/>
</dbReference>
<sequence length="286" mass="30600">MAHPLDLDLLRSFVTVVECRSLSAAAPRIGRSQSAVSMQIQRLEESVGRPLLVRHPRSVVPTPAGADFLVQARRLLHVSDEVWASVTQPEERGCVRLGVPDDYAGFLLPPILSHVAAHHPLVTVELVCEPSVRLVPAIGAGRIDLAIVTRLPEQPYPVLRREPLVWVASRAHEAWTRDPLPVALFEPGCAARSGVLHALGEAGRPYRCACFSAGLPGLVAAVQAGLAVAALARCSVPPSIDIIGEAEAMPPLDHLEFSLLRSHAADGAAVECMDDFLRANLALIAL</sequence>
<name>A0A7W4J5N6_9PROT</name>
<dbReference type="Gene3D" id="1.10.10.10">
    <property type="entry name" value="Winged helix-like DNA-binding domain superfamily/Winged helix DNA-binding domain"/>
    <property type="match status" value="1"/>
</dbReference>
<dbReference type="EMBL" id="JABEQH010000004">
    <property type="protein sequence ID" value="MBB2175086.1"/>
    <property type="molecule type" value="Genomic_DNA"/>
</dbReference>
<keyword evidence="4" id="KW-0804">Transcription</keyword>
<proteinExistence type="inferred from homology"/>
<dbReference type="InterPro" id="IPR000847">
    <property type="entry name" value="LysR_HTH_N"/>
</dbReference>
<dbReference type="InterPro" id="IPR036390">
    <property type="entry name" value="WH_DNA-bd_sf"/>
</dbReference>
<dbReference type="AlphaFoldDB" id="A0A7W4J5N6"/>
<dbReference type="RefSeq" id="WP_182941541.1">
    <property type="nucleotide sequence ID" value="NZ_JABEQH010000004.1"/>
</dbReference>
<dbReference type="SUPFAM" id="SSF53850">
    <property type="entry name" value="Periplasmic binding protein-like II"/>
    <property type="match status" value="1"/>
</dbReference>
<organism evidence="6 7">
    <name type="scientific">Gluconacetobacter johannae</name>
    <dbReference type="NCBI Taxonomy" id="112140"/>
    <lineage>
        <taxon>Bacteria</taxon>
        <taxon>Pseudomonadati</taxon>
        <taxon>Pseudomonadota</taxon>
        <taxon>Alphaproteobacteria</taxon>
        <taxon>Acetobacterales</taxon>
        <taxon>Acetobacteraceae</taxon>
        <taxon>Gluconacetobacter</taxon>
    </lineage>
</organism>
<accession>A0A7W4J5N6</accession>
<evidence type="ECO:0000256" key="4">
    <source>
        <dbReference type="ARBA" id="ARBA00023163"/>
    </source>
</evidence>
<dbReference type="Pfam" id="PF00126">
    <property type="entry name" value="HTH_1"/>
    <property type="match status" value="1"/>
</dbReference>
<evidence type="ECO:0000256" key="1">
    <source>
        <dbReference type="ARBA" id="ARBA00009437"/>
    </source>
</evidence>
<evidence type="ECO:0000256" key="2">
    <source>
        <dbReference type="ARBA" id="ARBA00023015"/>
    </source>
</evidence>
<protein>
    <submittedName>
        <fullName evidence="6">LysR family transcriptional regulator</fullName>
    </submittedName>
</protein>
<comment type="similarity">
    <text evidence="1">Belongs to the LysR transcriptional regulatory family.</text>
</comment>
<keyword evidence="2" id="KW-0805">Transcription regulation</keyword>
<dbReference type="PRINTS" id="PR00039">
    <property type="entry name" value="HTHLYSR"/>
</dbReference>
<dbReference type="GO" id="GO:0003700">
    <property type="term" value="F:DNA-binding transcription factor activity"/>
    <property type="evidence" value="ECO:0007669"/>
    <property type="project" value="InterPro"/>
</dbReference>
<evidence type="ECO:0000256" key="3">
    <source>
        <dbReference type="ARBA" id="ARBA00023125"/>
    </source>
</evidence>
<dbReference type="InterPro" id="IPR036388">
    <property type="entry name" value="WH-like_DNA-bd_sf"/>
</dbReference>
<keyword evidence="7" id="KW-1185">Reference proteome</keyword>
<dbReference type="PANTHER" id="PTHR30579">
    <property type="entry name" value="TRANSCRIPTIONAL REGULATOR"/>
    <property type="match status" value="1"/>
</dbReference>
<dbReference type="FunFam" id="1.10.10.10:FF:000001">
    <property type="entry name" value="LysR family transcriptional regulator"/>
    <property type="match status" value="1"/>
</dbReference>
<dbReference type="InterPro" id="IPR050176">
    <property type="entry name" value="LTTR"/>
</dbReference>
<dbReference type="PROSITE" id="PS50931">
    <property type="entry name" value="HTH_LYSR"/>
    <property type="match status" value="1"/>
</dbReference>
<feature type="domain" description="HTH lysR-type" evidence="5">
    <location>
        <begin position="5"/>
        <end position="62"/>
    </location>
</feature>
<gene>
    <name evidence="6" type="ORF">HLH21_03995</name>
</gene>
<dbReference type="GO" id="GO:0003677">
    <property type="term" value="F:DNA binding"/>
    <property type="evidence" value="ECO:0007669"/>
    <property type="project" value="UniProtKB-KW"/>
</dbReference>
<evidence type="ECO:0000313" key="6">
    <source>
        <dbReference type="EMBL" id="MBB2175086.1"/>
    </source>
</evidence>